<dbReference type="Proteomes" id="UP000194153">
    <property type="component" value="Unassembled WGS sequence"/>
</dbReference>
<evidence type="ECO:0000313" key="2">
    <source>
        <dbReference type="EMBL" id="GAW67371.1"/>
    </source>
</evidence>
<keyword evidence="1" id="KW-0812">Transmembrane</keyword>
<organism evidence="2 3">
    <name type="scientific">Geoanaerobacter pelophilus</name>
    <dbReference type="NCBI Taxonomy" id="60036"/>
    <lineage>
        <taxon>Bacteria</taxon>
        <taxon>Pseudomonadati</taxon>
        <taxon>Thermodesulfobacteriota</taxon>
        <taxon>Desulfuromonadia</taxon>
        <taxon>Geobacterales</taxon>
        <taxon>Geobacteraceae</taxon>
        <taxon>Geoanaerobacter</taxon>
    </lineage>
</organism>
<reference evidence="3" key="2">
    <citation type="submission" date="2017-05" db="EMBL/GenBank/DDBJ databases">
        <title>Draft genome sequence of Geobacter pelophilus, a iron(III)-reducing bacteria.</title>
        <authorList>
            <person name="Aoyagi T."/>
            <person name="Koike H."/>
            <person name="Morita T."/>
            <person name="Sato Y."/>
            <person name="Habe H."/>
            <person name="Hori T."/>
        </authorList>
    </citation>
    <scope>NUCLEOTIDE SEQUENCE [LARGE SCALE GENOMIC DNA]</scope>
    <source>
        <strain evidence="3">Drf2</strain>
    </source>
</reference>
<protein>
    <submittedName>
        <fullName evidence="2">Uncharacterized protein</fullName>
    </submittedName>
</protein>
<evidence type="ECO:0000313" key="3">
    <source>
        <dbReference type="Proteomes" id="UP000194153"/>
    </source>
</evidence>
<keyword evidence="3" id="KW-1185">Reference proteome</keyword>
<name>A0ABQ0MJV9_9BACT</name>
<dbReference type="EMBL" id="BDQG01000001">
    <property type="protein sequence ID" value="GAW67371.1"/>
    <property type="molecule type" value="Genomic_DNA"/>
</dbReference>
<accession>A0ABQ0MJV9</accession>
<gene>
    <name evidence="2" type="ORF">GPEL0_01f3161</name>
</gene>
<keyword evidence="1" id="KW-0472">Membrane</keyword>
<feature type="transmembrane region" description="Helical" evidence="1">
    <location>
        <begin position="45"/>
        <end position="67"/>
    </location>
</feature>
<keyword evidence="1" id="KW-1133">Transmembrane helix</keyword>
<comment type="caution">
    <text evidence="2">The sequence shown here is derived from an EMBL/GenBank/DDBJ whole genome shotgun (WGS) entry which is preliminary data.</text>
</comment>
<sequence length="85" mass="9732">MSTSVRRAQVGLQKVFEGETIDYLSINCKLTEPAPLSSPRGYRLLAVYLCLIFRFEIQITVAFQALFPGWKRDIFARCHCPVFTC</sequence>
<reference evidence="2 3" key="1">
    <citation type="submission" date="2017-04" db="EMBL/GenBank/DDBJ databases">
        <authorList>
            <consortium name="Geobacter pelophilus Genome Sequencing"/>
            <person name="Aoyagi T."/>
            <person name="Koike H."/>
            <person name="Hori T."/>
        </authorList>
    </citation>
    <scope>NUCLEOTIDE SEQUENCE [LARGE SCALE GENOMIC DNA]</scope>
    <source>
        <strain evidence="2 3">Drf2</strain>
    </source>
</reference>
<proteinExistence type="predicted"/>
<evidence type="ECO:0000256" key="1">
    <source>
        <dbReference type="SAM" id="Phobius"/>
    </source>
</evidence>